<dbReference type="OrthoDB" id="2147406at2"/>
<dbReference type="RefSeq" id="WP_057737650.1">
    <property type="nucleotide sequence ID" value="NZ_AZEG01000016.1"/>
</dbReference>
<evidence type="ECO:0000313" key="3">
    <source>
        <dbReference type="Proteomes" id="UP000051155"/>
    </source>
</evidence>
<comment type="caution">
    <text evidence="2">The sequence shown here is derived from an EMBL/GenBank/DDBJ whole genome shotgun (WGS) entry which is preliminary data.</text>
</comment>
<feature type="transmembrane region" description="Helical" evidence="1">
    <location>
        <begin position="35"/>
        <end position="53"/>
    </location>
</feature>
<feature type="transmembrane region" description="Helical" evidence="1">
    <location>
        <begin position="86"/>
        <end position="106"/>
    </location>
</feature>
<dbReference type="STRING" id="1423812.FD20_GL000693"/>
<evidence type="ECO:0000313" key="2">
    <source>
        <dbReference type="EMBL" id="KRL37090.1"/>
    </source>
</evidence>
<evidence type="ECO:0000256" key="1">
    <source>
        <dbReference type="SAM" id="Phobius"/>
    </source>
</evidence>
<dbReference type="Proteomes" id="UP000051155">
    <property type="component" value="Unassembled WGS sequence"/>
</dbReference>
<evidence type="ECO:0008006" key="4">
    <source>
        <dbReference type="Google" id="ProtNLM"/>
    </source>
</evidence>
<keyword evidence="1" id="KW-1133">Transmembrane helix</keyword>
<dbReference type="PATRIC" id="fig|1423812.3.peg.753"/>
<feature type="transmembrane region" description="Helical" evidence="1">
    <location>
        <begin position="60"/>
        <end position="80"/>
    </location>
</feature>
<accession>A0A0R1Q4H9</accession>
<gene>
    <name evidence="2" type="ORF">FD20_GL000693</name>
</gene>
<sequence length="287" mass="33174">MRKLFSFFKYEYAVVLLAIVLILLLYLTQEMFVDIFWAVSILSLLGLISAFILPDVLLTWFVILVVIAGTFTMMAGIVYMPHLERGLLIFTIPLFSALGALIKGLGGVRESALSNKSNIISYTNHINSVTKLKNKNNAARFYERYISFIANNMDSKELTIAATCIHWAHSNQYRQLNSTEYKRILKEIADILKVHRLPDEVICYIDSGNFLIFSSKLEKELKETIDHKVKERLADIKYQDQGVKHDLQYKYAYQAINYKNVNDFSTFKDLTNNLKRQLETKIVVEYQ</sequence>
<keyword evidence="3" id="KW-1185">Reference proteome</keyword>
<name>A0A0R1Q4H9_9LACO</name>
<feature type="transmembrane region" description="Helical" evidence="1">
    <location>
        <begin position="12"/>
        <end position="29"/>
    </location>
</feature>
<keyword evidence="1" id="KW-0812">Transmembrane</keyword>
<dbReference type="EMBL" id="AZEG01000016">
    <property type="protein sequence ID" value="KRL37090.1"/>
    <property type="molecule type" value="Genomic_DNA"/>
</dbReference>
<organism evidence="2 3">
    <name type="scientific">Liquorilactobacillus uvarum DSM 19971</name>
    <dbReference type="NCBI Taxonomy" id="1423812"/>
    <lineage>
        <taxon>Bacteria</taxon>
        <taxon>Bacillati</taxon>
        <taxon>Bacillota</taxon>
        <taxon>Bacilli</taxon>
        <taxon>Lactobacillales</taxon>
        <taxon>Lactobacillaceae</taxon>
        <taxon>Liquorilactobacillus</taxon>
    </lineage>
</organism>
<protein>
    <recommendedName>
        <fullName evidence="4">GGDEF domain-containing protein</fullName>
    </recommendedName>
</protein>
<dbReference type="AlphaFoldDB" id="A0A0R1Q4H9"/>
<proteinExistence type="predicted"/>
<reference evidence="2 3" key="1">
    <citation type="journal article" date="2015" name="Genome Announc.">
        <title>Expanding the biotechnology potential of lactobacilli through comparative genomics of 213 strains and associated genera.</title>
        <authorList>
            <person name="Sun Z."/>
            <person name="Harris H.M."/>
            <person name="McCann A."/>
            <person name="Guo C."/>
            <person name="Argimon S."/>
            <person name="Zhang W."/>
            <person name="Yang X."/>
            <person name="Jeffery I.B."/>
            <person name="Cooney J.C."/>
            <person name="Kagawa T.F."/>
            <person name="Liu W."/>
            <person name="Song Y."/>
            <person name="Salvetti E."/>
            <person name="Wrobel A."/>
            <person name="Rasinkangas P."/>
            <person name="Parkhill J."/>
            <person name="Rea M.C."/>
            <person name="O'Sullivan O."/>
            <person name="Ritari J."/>
            <person name="Douillard F.P."/>
            <person name="Paul Ross R."/>
            <person name="Yang R."/>
            <person name="Briner A.E."/>
            <person name="Felis G.E."/>
            <person name="de Vos W.M."/>
            <person name="Barrangou R."/>
            <person name="Klaenhammer T.R."/>
            <person name="Caufield P.W."/>
            <person name="Cui Y."/>
            <person name="Zhang H."/>
            <person name="O'Toole P.W."/>
        </authorList>
    </citation>
    <scope>NUCLEOTIDE SEQUENCE [LARGE SCALE GENOMIC DNA]</scope>
    <source>
        <strain evidence="2 3">DSM 19971</strain>
    </source>
</reference>
<keyword evidence="1" id="KW-0472">Membrane</keyword>